<comment type="caution">
    <text evidence="6">The sequence shown here is derived from an EMBL/GenBank/DDBJ whole genome shotgun (WGS) entry which is preliminary data.</text>
</comment>
<gene>
    <name evidence="6" type="ORF">UV02_C0035G0003</name>
</gene>
<dbReference type="InterPro" id="IPR000983">
    <property type="entry name" value="Bac_GSPG_pilin"/>
</dbReference>
<comment type="subcellular location">
    <subcellularLocation>
        <location evidence="1">Membrane</location>
        <topology evidence="1">Single-pass membrane protein</topology>
    </subcellularLocation>
</comment>
<dbReference type="PANTHER" id="PTHR30093">
    <property type="entry name" value="GENERAL SECRETION PATHWAY PROTEIN G"/>
    <property type="match status" value="1"/>
</dbReference>
<protein>
    <submittedName>
        <fullName evidence="6">General secretion pathway protein G</fullName>
    </submittedName>
</protein>
<dbReference type="PROSITE" id="PS00409">
    <property type="entry name" value="PROKAR_NTER_METHYL"/>
    <property type="match status" value="1"/>
</dbReference>
<dbReference type="GO" id="GO:0015628">
    <property type="term" value="P:protein secretion by the type II secretion system"/>
    <property type="evidence" value="ECO:0007669"/>
    <property type="project" value="InterPro"/>
</dbReference>
<evidence type="ECO:0000256" key="3">
    <source>
        <dbReference type="ARBA" id="ARBA00022692"/>
    </source>
</evidence>
<dbReference type="GO" id="GO:0016020">
    <property type="term" value="C:membrane"/>
    <property type="evidence" value="ECO:0007669"/>
    <property type="project" value="UniProtKB-SubCell"/>
</dbReference>
<dbReference type="InterPro" id="IPR012902">
    <property type="entry name" value="N_methyl_site"/>
</dbReference>
<keyword evidence="4" id="KW-1133">Transmembrane helix</keyword>
<evidence type="ECO:0000256" key="1">
    <source>
        <dbReference type="ARBA" id="ARBA00004167"/>
    </source>
</evidence>
<dbReference type="SUPFAM" id="SSF54523">
    <property type="entry name" value="Pili subunits"/>
    <property type="match status" value="1"/>
</dbReference>
<evidence type="ECO:0000256" key="4">
    <source>
        <dbReference type="ARBA" id="ARBA00022989"/>
    </source>
</evidence>
<accession>A0A0G0YWL7</accession>
<keyword evidence="2" id="KW-0488">Methylation</keyword>
<dbReference type="PANTHER" id="PTHR30093:SF44">
    <property type="entry name" value="TYPE II SECRETION SYSTEM CORE PROTEIN G"/>
    <property type="match status" value="1"/>
</dbReference>
<organism evidence="6 7">
    <name type="scientific">Candidatus Kuenenbacteria bacterium GW2011_GWA2_42_15</name>
    <dbReference type="NCBI Taxonomy" id="1618677"/>
    <lineage>
        <taxon>Bacteria</taxon>
        <taxon>Candidatus Kueneniibacteriota</taxon>
    </lineage>
</organism>
<dbReference type="NCBIfam" id="TIGR02532">
    <property type="entry name" value="IV_pilin_GFxxxE"/>
    <property type="match status" value="1"/>
</dbReference>
<dbReference type="Proteomes" id="UP000034516">
    <property type="component" value="Unassembled WGS sequence"/>
</dbReference>
<dbReference type="AlphaFoldDB" id="A0A0G0YWL7"/>
<dbReference type="Pfam" id="PF07963">
    <property type="entry name" value="N_methyl"/>
    <property type="match status" value="1"/>
</dbReference>
<name>A0A0G0YWL7_9BACT</name>
<dbReference type="Gene3D" id="3.30.700.10">
    <property type="entry name" value="Glycoprotein, Type 4 Pilin"/>
    <property type="match status" value="1"/>
</dbReference>
<proteinExistence type="predicted"/>
<keyword evidence="5" id="KW-0472">Membrane</keyword>
<evidence type="ECO:0000256" key="5">
    <source>
        <dbReference type="ARBA" id="ARBA00023136"/>
    </source>
</evidence>
<dbReference type="EMBL" id="LCCW01000035">
    <property type="protein sequence ID" value="KKS41002.1"/>
    <property type="molecule type" value="Genomic_DNA"/>
</dbReference>
<evidence type="ECO:0000313" key="6">
    <source>
        <dbReference type="EMBL" id="KKS41002.1"/>
    </source>
</evidence>
<keyword evidence="3" id="KW-0812">Transmembrane</keyword>
<dbReference type="InterPro" id="IPR045584">
    <property type="entry name" value="Pilin-like"/>
</dbReference>
<evidence type="ECO:0000313" key="7">
    <source>
        <dbReference type="Proteomes" id="UP000034516"/>
    </source>
</evidence>
<dbReference type="PRINTS" id="PR00813">
    <property type="entry name" value="BCTERIALGSPG"/>
</dbReference>
<reference evidence="6 7" key="1">
    <citation type="journal article" date="2015" name="Nature">
        <title>rRNA introns, odd ribosomes, and small enigmatic genomes across a large radiation of phyla.</title>
        <authorList>
            <person name="Brown C.T."/>
            <person name="Hug L.A."/>
            <person name="Thomas B.C."/>
            <person name="Sharon I."/>
            <person name="Castelle C.J."/>
            <person name="Singh A."/>
            <person name="Wilkins M.J."/>
            <person name="Williams K.H."/>
            <person name="Banfield J.F."/>
        </authorList>
    </citation>
    <scope>NUCLEOTIDE SEQUENCE [LARGE SCALE GENOMIC DNA]</scope>
</reference>
<sequence>MLLAKKGFTLIELLIVIAIIGLIASLSVAAVNNAKQKSRDARRLSDIKQVQSGLDMYLSDKGFYPNDPIGTPKPMLGRVGAKTLSNGNGWSDTISGAMYIGIVPADPLPTQNYNYTVSGSGNSWYTITFTLEGTSGGYPAGLRTATPKSVQ</sequence>
<evidence type="ECO:0000256" key="2">
    <source>
        <dbReference type="ARBA" id="ARBA00022481"/>
    </source>
</evidence>
<dbReference type="GO" id="GO:0015627">
    <property type="term" value="C:type II protein secretion system complex"/>
    <property type="evidence" value="ECO:0007669"/>
    <property type="project" value="InterPro"/>
</dbReference>